<accession>A0ABP7SIV8</accession>
<gene>
    <name evidence="2" type="ORF">GCM10022212_02090</name>
</gene>
<evidence type="ECO:0000313" key="2">
    <source>
        <dbReference type="EMBL" id="GAA4012136.1"/>
    </source>
</evidence>
<evidence type="ECO:0000313" key="3">
    <source>
        <dbReference type="Proteomes" id="UP001501353"/>
    </source>
</evidence>
<feature type="signal peptide" evidence="1">
    <location>
        <begin position="1"/>
        <end position="23"/>
    </location>
</feature>
<keyword evidence="1" id="KW-0732">Signal</keyword>
<reference evidence="3" key="1">
    <citation type="journal article" date="2019" name="Int. J. Syst. Evol. Microbiol.">
        <title>The Global Catalogue of Microorganisms (GCM) 10K type strain sequencing project: providing services to taxonomists for standard genome sequencing and annotation.</title>
        <authorList>
            <consortium name="The Broad Institute Genomics Platform"/>
            <consortium name="The Broad Institute Genome Sequencing Center for Infectious Disease"/>
            <person name="Wu L."/>
            <person name="Ma J."/>
        </authorList>
    </citation>
    <scope>NUCLEOTIDE SEQUENCE [LARGE SCALE GENOMIC DNA]</scope>
    <source>
        <strain evidence="3">JCM 16673</strain>
    </source>
</reference>
<proteinExistence type="predicted"/>
<feature type="chain" id="PRO_5045392597" description="Transmembrane protein" evidence="1">
    <location>
        <begin position="24"/>
        <end position="313"/>
    </location>
</feature>
<evidence type="ECO:0000256" key="1">
    <source>
        <dbReference type="SAM" id="SignalP"/>
    </source>
</evidence>
<keyword evidence="3" id="KW-1185">Reference proteome</keyword>
<dbReference type="RefSeq" id="WP_344761349.1">
    <property type="nucleotide sequence ID" value="NZ_BAAAZE010000001.1"/>
</dbReference>
<dbReference type="EMBL" id="BAAAZE010000001">
    <property type="protein sequence ID" value="GAA4012136.1"/>
    <property type="molecule type" value="Genomic_DNA"/>
</dbReference>
<dbReference type="Proteomes" id="UP001501353">
    <property type="component" value="Unassembled WGS sequence"/>
</dbReference>
<evidence type="ECO:0008006" key="4">
    <source>
        <dbReference type="Google" id="ProtNLM"/>
    </source>
</evidence>
<name>A0ABP7SIV8_9BURK</name>
<comment type="caution">
    <text evidence="2">The sequence shown here is derived from an EMBL/GenBank/DDBJ whole genome shotgun (WGS) entry which is preliminary data.</text>
</comment>
<organism evidence="2 3">
    <name type="scientific">Actimicrobium antarcticum</name>
    <dbReference type="NCBI Taxonomy" id="1051899"/>
    <lineage>
        <taxon>Bacteria</taxon>
        <taxon>Pseudomonadati</taxon>
        <taxon>Pseudomonadota</taxon>
        <taxon>Betaproteobacteria</taxon>
        <taxon>Burkholderiales</taxon>
        <taxon>Oxalobacteraceae</taxon>
        <taxon>Actimicrobium</taxon>
    </lineage>
</organism>
<protein>
    <recommendedName>
        <fullName evidence="4">Transmembrane protein</fullName>
    </recommendedName>
</protein>
<sequence length="313" mass="34019">MLNRSLAASLIGLALLSGMPVRAADNSFSMAVIAPSDDSALRQAIIDTDDDNLAFVVVNGIKATSEACTDATYLERKILFDNAKNGLVVSLAGSDWTGCKSTAGKSIAIERLNRLRELFFSEDFSFGATKIPLTRQSSAPKFRSYAENSRWEFGPVMFATLNLPSDNNHFLSAAGRNNEFEDRLIANREWLQRLVTVATMRKMEAIVLFSDSDPLALPAAPVPRRDGYTEMRTQLTHLAGRFHGKILVIHDDVRPGAGPLGAIRWSKNLGTLAIGSRWVRLHVTPGADMIFGISTSGGVTSSRSGNEKAATMK</sequence>